<gene>
    <name evidence="9" type="ORF">Rhopal_001141-T1</name>
</gene>
<name>A0AAV5G6J4_9BASI</name>
<sequence length="558" mass="60499">MGVARIEAINAHMGPYSRAWLCFSIFLVAYAYSLDATVRYIAASILGRTLQTYATNDFDNHSLLATVNVLKAIIAAASYPPYSKLADYFGRVELLGYSVLMYVVGTIVEACSTNMESFCAGAVIYQFGYSAAILLMEIIISDLTSLRSRLLFSAGANVTAAIEANTTWQVGIGIWAAVYPFTCFLLAIPLVLAHFRAKRTGALDKYASPFQQLGFKGLLVNLFWEIDLVGAILRPLTRLTEGNLQLIAVLSLILLPFTLAGGVNSKWGEAHNIAMLVIGVVVALPAFIVWELKIAKAPCLPFHLLRSRTVLGCLGIAFFLNATWGIQGDYLYTVLVVAFHQSVLSATRITSMYSFASVICGVITGFFVRFVLRRLKPVIIAGACVWVIAFGLLIRFRGGEDDYPGVTAGQVVLGVAGGLFAYRRHQHTSILLATYLAVYNIGSSFGNTISGAIWTQLMPGKIEEVIGNNATAVQLWYGSPLTAITTPEGQWGTPIRQGVTEAYEHVQKLMCIAGISLSVLLLGFSLIVHNPLLGAEQSLPDAEGGRRDDDVVKTESHV</sequence>
<feature type="transmembrane region" description="Helical" evidence="8">
    <location>
        <begin position="270"/>
        <end position="290"/>
    </location>
</feature>
<feature type="transmembrane region" description="Helical" evidence="8">
    <location>
        <begin position="244"/>
        <end position="264"/>
    </location>
</feature>
<organism evidence="9 10">
    <name type="scientific">Rhodotorula paludigena</name>
    <dbReference type="NCBI Taxonomy" id="86838"/>
    <lineage>
        <taxon>Eukaryota</taxon>
        <taxon>Fungi</taxon>
        <taxon>Dikarya</taxon>
        <taxon>Basidiomycota</taxon>
        <taxon>Pucciniomycotina</taxon>
        <taxon>Microbotryomycetes</taxon>
        <taxon>Sporidiobolales</taxon>
        <taxon>Sporidiobolaceae</taxon>
        <taxon>Rhodotorula</taxon>
    </lineage>
</organism>
<accession>A0AAV5G6J4</accession>
<dbReference type="AlphaFoldDB" id="A0AAV5G6J4"/>
<feature type="transmembrane region" description="Helical" evidence="8">
    <location>
        <begin position="310"/>
        <end position="332"/>
    </location>
</feature>
<keyword evidence="5" id="KW-0406">Ion transport</keyword>
<evidence type="ECO:0000256" key="3">
    <source>
        <dbReference type="ARBA" id="ARBA00022692"/>
    </source>
</evidence>
<feature type="transmembrane region" description="Helical" evidence="8">
    <location>
        <begin position="172"/>
        <end position="195"/>
    </location>
</feature>
<keyword evidence="6 8" id="KW-0472">Membrane</keyword>
<feature type="region of interest" description="Disordered" evidence="7">
    <location>
        <begin position="538"/>
        <end position="558"/>
    </location>
</feature>
<keyword evidence="10" id="KW-1185">Reference proteome</keyword>
<dbReference type="Proteomes" id="UP001342314">
    <property type="component" value="Unassembled WGS sequence"/>
</dbReference>
<feature type="transmembrane region" description="Helical" evidence="8">
    <location>
        <begin position="509"/>
        <end position="528"/>
    </location>
</feature>
<evidence type="ECO:0000256" key="7">
    <source>
        <dbReference type="SAM" id="MobiDB-lite"/>
    </source>
</evidence>
<feature type="transmembrane region" description="Helical" evidence="8">
    <location>
        <begin position="403"/>
        <end position="422"/>
    </location>
</feature>
<evidence type="ECO:0000256" key="4">
    <source>
        <dbReference type="ARBA" id="ARBA00022989"/>
    </source>
</evidence>
<feature type="transmembrane region" description="Helical" evidence="8">
    <location>
        <begin position="94"/>
        <end position="111"/>
    </location>
</feature>
<dbReference type="InterPro" id="IPR036259">
    <property type="entry name" value="MFS_trans_sf"/>
</dbReference>
<protein>
    <submittedName>
        <fullName evidence="9">Uncharacterized protein</fullName>
    </submittedName>
</protein>
<evidence type="ECO:0000256" key="6">
    <source>
        <dbReference type="ARBA" id="ARBA00023136"/>
    </source>
</evidence>
<evidence type="ECO:0000256" key="8">
    <source>
        <dbReference type="SAM" id="Phobius"/>
    </source>
</evidence>
<dbReference type="EMBL" id="BQKY01000002">
    <property type="protein sequence ID" value="GJN88176.1"/>
    <property type="molecule type" value="Genomic_DNA"/>
</dbReference>
<evidence type="ECO:0000256" key="1">
    <source>
        <dbReference type="ARBA" id="ARBA00004127"/>
    </source>
</evidence>
<dbReference type="SUPFAM" id="SSF103473">
    <property type="entry name" value="MFS general substrate transporter"/>
    <property type="match status" value="1"/>
</dbReference>
<evidence type="ECO:0000256" key="2">
    <source>
        <dbReference type="ARBA" id="ARBA00022448"/>
    </source>
</evidence>
<feature type="transmembrane region" description="Helical" evidence="8">
    <location>
        <begin position="379"/>
        <end position="397"/>
    </location>
</feature>
<comment type="subcellular location">
    <subcellularLocation>
        <location evidence="1">Endomembrane system</location>
        <topology evidence="1">Multi-pass membrane protein</topology>
    </subcellularLocation>
</comment>
<keyword evidence="2" id="KW-0813">Transport</keyword>
<dbReference type="GO" id="GO:0006811">
    <property type="term" value="P:monoatomic ion transport"/>
    <property type="evidence" value="ECO:0007669"/>
    <property type="project" value="UniProtKB-KW"/>
</dbReference>
<evidence type="ECO:0000256" key="5">
    <source>
        <dbReference type="ARBA" id="ARBA00023065"/>
    </source>
</evidence>
<feature type="transmembrane region" description="Helical" evidence="8">
    <location>
        <begin position="118"/>
        <end position="140"/>
    </location>
</feature>
<evidence type="ECO:0000313" key="10">
    <source>
        <dbReference type="Proteomes" id="UP001342314"/>
    </source>
</evidence>
<feature type="compositionally biased region" description="Basic and acidic residues" evidence="7">
    <location>
        <begin position="543"/>
        <end position="558"/>
    </location>
</feature>
<keyword evidence="3 8" id="KW-0812">Transmembrane</keyword>
<dbReference type="GO" id="GO:0022857">
    <property type="term" value="F:transmembrane transporter activity"/>
    <property type="evidence" value="ECO:0007669"/>
    <property type="project" value="TreeGrafter"/>
</dbReference>
<evidence type="ECO:0000313" key="9">
    <source>
        <dbReference type="EMBL" id="GJN88176.1"/>
    </source>
</evidence>
<proteinExistence type="predicted"/>
<comment type="caution">
    <text evidence="9">The sequence shown here is derived from an EMBL/GenBank/DDBJ whole genome shotgun (WGS) entry which is preliminary data.</text>
</comment>
<dbReference type="GO" id="GO:0005886">
    <property type="term" value="C:plasma membrane"/>
    <property type="evidence" value="ECO:0007669"/>
    <property type="project" value="TreeGrafter"/>
</dbReference>
<dbReference type="PANTHER" id="PTHR23501">
    <property type="entry name" value="MAJOR FACILITATOR SUPERFAMILY"/>
    <property type="match status" value="1"/>
</dbReference>
<feature type="transmembrane region" description="Helical" evidence="8">
    <location>
        <begin position="352"/>
        <end position="372"/>
    </location>
</feature>
<dbReference type="PANTHER" id="PTHR23501:SF92">
    <property type="entry name" value="GLUTATHIONE EXCHANGER 1-RELATED"/>
    <property type="match status" value="1"/>
</dbReference>
<feature type="transmembrane region" description="Helical" evidence="8">
    <location>
        <begin position="18"/>
        <end position="42"/>
    </location>
</feature>
<dbReference type="GO" id="GO:0012505">
    <property type="term" value="C:endomembrane system"/>
    <property type="evidence" value="ECO:0007669"/>
    <property type="project" value="UniProtKB-SubCell"/>
</dbReference>
<keyword evidence="4 8" id="KW-1133">Transmembrane helix</keyword>
<dbReference type="Gene3D" id="1.20.1250.20">
    <property type="entry name" value="MFS general substrate transporter like domains"/>
    <property type="match status" value="1"/>
</dbReference>
<reference evidence="9 10" key="1">
    <citation type="submission" date="2021-12" db="EMBL/GenBank/DDBJ databases">
        <title>High titer production of polyol ester of fatty acids by Rhodotorula paludigena BS15 towards product separation-free biomass refinery.</title>
        <authorList>
            <person name="Mano J."/>
            <person name="Ono H."/>
            <person name="Tanaka T."/>
            <person name="Naito K."/>
            <person name="Sushida H."/>
            <person name="Ike M."/>
            <person name="Tokuyasu K."/>
            <person name="Kitaoka M."/>
        </authorList>
    </citation>
    <scope>NUCLEOTIDE SEQUENCE [LARGE SCALE GENOMIC DNA]</scope>
    <source>
        <strain evidence="9 10">BS15</strain>
    </source>
</reference>